<dbReference type="AlphaFoldDB" id="A0A5C3KZZ3"/>
<reference evidence="1 2" key="1">
    <citation type="journal article" date="2019" name="Nat. Ecol. Evol.">
        <title>Megaphylogeny resolves global patterns of mushroom evolution.</title>
        <authorList>
            <person name="Varga T."/>
            <person name="Krizsan K."/>
            <person name="Foldi C."/>
            <person name="Dima B."/>
            <person name="Sanchez-Garcia M."/>
            <person name="Sanchez-Ramirez S."/>
            <person name="Szollosi G.J."/>
            <person name="Szarkandi J.G."/>
            <person name="Papp V."/>
            <person name="Albert L."/>
            <person name="Andreopoulos W."/>
            <person name="Angelini C."/>
            <person name="Antonin V."/>
            <person name="Barry K.W."/>
            <person name="Bougher N.L."/>
            <person name="Buchanan P."/>
            <person name="Buyck B."/>
            <person name="Bense V."/>
            <person name="Catcheside P."/>
            <person name="Chovatia M."/>
            <person name="Cooper J."/>
            <person name="Damon W."/>
            <person name="Desjardin D."/>
            <person name="Finy P."/>
            <person name="Geml J."/>
            <person name="Haridas S."/>
            <person name="Hughes K."/>
            <person name="Justo A."/>
            <person name="Karasinski D."/>
            <person name="Kautmanova I."/>
            <person name="Kiss B."/>
            <person name="Kocsube S."/>
            <person name="Kotiranta H."/>
            <person name="LaButti K.M."/>
            <person name="Lechner B.E."/>
            <person name="Liimatainen K."/>
            <person name="Lipzen A."/>
            <person name="Lukacs Z."/>
            <person name="Mihaltcheva S."/>
            <person name="Morgado L.N."/>
            <person name="Niskanen T."/>
            <person name="Noordeloos M.E."/>
            <person name="Ohm R.A."/>
            <person name="Ortiz-Santana B."/>
            <person name="Ovrebo C."/>
            <person name="Racz N."/>
            <person name="Riley R."/>
            <person name="Savchenko A."/>
            <person name="Shiryaev A."/>
            <person name="Soop K."/>
            <person name="Spirin V."/>
            <person name="Szebenyi C."/>
            <person name="Tomsovsky M."/>
            <person name="Tulloss R.E."/>
            <person name="Uehling J."/>
            <person name="Grigoriev I.V."/>
            <person name="Vagvolgyi C."/>
            <person name="Papp T."/>
            <person name="Martin F.M."/>
            <person name="Miettinen O."/>
            <person name="Hibbett D.S."/>
            <person name="Nagy L.G."/>
        </authorList>
    </citation>
    <scope>NUCLEOTIDE SEQUENCE [LARGE SCALE GENOMIC DNA]</scope>
    <source>
        <strain evidence="1 2">CBS 121175</strain>
    </source>
</reference>
<keyword evidence="2" id="KW-1185">Reference proteome</keyword>
<dbReference type="OrthoDB" id="2991226at2759"/>
<dbReference type="EMBL" id="ML210178">
    <property type="protein sequence ID" value="TFK26087.1"/>
    <property type="molecule type" value="Genomic_DNA"/>
</dbReference>
<evidence type="ECO:0000313" key="2">
    <source>
        <dbReference type="Proteomes" id="UP000307440"/>
    </source>
</evidence>
<organism evidence="1 2">
    <name type="scientific">Coprinopsis marcescibilis</name>
    <name type="common">Agaric fungus</name>
    <name type="synonym">Psathyrella marcescibilis</name>
    <dbReference type="NCBI Taxonomy" id="230819"/>
    <lineage>
        <taxon>Eukaryota</taxon>
        <taxon>Fungi</taxon>
        <taxon>Dikarya</taxon>
        <taxon>Basidiomycota</taxon>
        <taxon>Agaricomycotina</taxon>
        <taxon>Agaricomycetes</taxon>
        <taxon>Agaricomycetidae</taxon>
        <taxon>Agaricales</taxon>
        <taxon>Agaricineae</taxon>
        <taxon>Psathyrellaceae</taxon>
        <taxon>Coprinopsis</taxon>
    </lineage>
</organism>
<accession>A0A5C3KZZ3</accession>
<proteinExistence type="predicted"/>
<protein>
    <submittedName>
        <fullName evidence="1">Uncharacterized protein</fullName>
    </submittedName>
</protein>
<evidence type="ECO:0000313" key="1">
    <source>
        <dbReference type="EMBL" id="TFK26087.1"/>
    </source>
</evidence>
<name>A0A5C3KZZ3_COPMA</name>
<dbReference type="Proteomes" id="UP000307440">
    <property type="component" value="Unassembled WGS sequence"/>
</dbReference>
<sequence length="94" mass="10634">MFLAPIRGGAKKFRAMSACKLDGPWLSHLPPATTSPLLSLPFIHHIPHMPLFVNGPRVTHASRRRTIIPGFLYVTFVNFKPKFSVQLGRHVHIR</sequence>
<gene>
    <name evidence="1" type="ORF">FA15DRAFT_310085</name>
</gene>